<dbReference type="UniPathway" id="UPA00219"/>
<dbReference type="CDD" id="cd16913">
    <property type="entry name" value="YkuD_like"/>
    <property type="match status" value="1"/>
</dbReference>
<evidence type="ECO:0000256" key="4">
    <source>
        <dbReference type="ARBA" id="ARBA00022984"/>
    </source>
</evidence>
<dbReference type="KEGG" id="sact:DMT42_35130"/>
<evidence type="ECO:0000259" key="8">
    <source>
        <dbReference type="PROSITE" id="PS52029"/>
    </source>
</evidence>
<dbReference type="PROSITE" id="PS52029">
    <property type="entry name" value="LD_TPASE"/>
    <property type="match status" value="1"/>
</dbReference>
<name>A0A2U9PD30_STRAS</name>
<dbReference type="InterPro" id="IPR050979">
    <property type="entry name" value="LD-transpeptidase"/>
</dbReference>
<dbReference type="Gene3D" id="2.40.440.10">
    <property type="entry name" value="L,D-transpeptidase catalytic domain-like"/>
    <property type="match status" value="1"/>
</dbReference>
<dbReference type="InterPro" id="IPR038063">
    <property type="entry name" value="Transpep_catalytic_dom"/>
</dbReference>
<dbReference type="GO" id="GO:0016740">
    <property type="term" value="F:transferase activity"/>
    <property type="evidence" value="ECO:0007669"/>
    <property type="project" value="UniProtKB-KW"/>
</dbReference>
<dbReference type="RefSeq" id="WP_110634677.1">
    <property type="nucleotide sequence ID" value="NZ_CP029788.1"/>
</dbReference>
<dbReference type="GO" id="GO:0005576">
    <property type="term" value="C:extracellular region"/>
    <property type="evidence" value="ECO:0007669"/>
    <property type="project" value="TreeGrafter"/>
</dbReference>
<evidence type="ECO:0000256" key="7">
    <source>
        <dbReference type="SAM" id="SignalP"/>
    </source>
</evidence>
<evidence type="ECO:0000256" key="3">
    <source>
        <dbReference type="ARBA" id="ARBA00022960"/>
    </source>
</evidence>
<accession>A0A2U9PD30</accession>
<dbReference type="PANTHER" id="PTHR30582:SF33">
    <property type="entry name" value="EXPORTED PROTEIN"/>
    <property type="match status" value="1"/>
</dbReference>
<dbReference type="AlphaFoldDB" id="A0A2U9PD30"/>
<dbReference type="SUPFAM" id="SSF141523">
    <property type="entry name" value="L,D-transpeptidase catalytic domain-like"/>
    <property type="match status" value="1"/>
</dbReference>
<organism evidence="9 10">
    <name type="scientific">Streptomyces actuosus</name>
    <dbReference type="NCBI Taxonomy" id="1885"/>
    <lineage>
        <taxon>Bacteria</taxon>
        <taxon>Bacillati</taxon>
        <taxon>Actinomycetota</taxon>
        <taxon>Actinomycetes</taxon>
        <taxon>Kitasatosporales</taxon>
        <taxon>Streptomycetaceae</taxon>
        <taxon>Streptomyces</taxon>
    </lineage>
</organism>
<feature type="chain" id="PRO_5016151022" description="L,D-TPase catalytic domain-containing protein" evidence="7">
    <location>
        <begin position="33"/>
        <end position="232"/>
    </location>
</feature>
<dbReference type="PANTHER" id="PTHR30582">
    <property type="entry name" value="L,D-TRANSPEPTIDASE"/>
    <property type="match status" value="1"/>
</dbReference>
<dbReference type="InterPro" id="IPR005490">
    <property type="entry name" value="LD_TPept_cat_dom"/>
</dbReference>
<dbReference type="Pfam" id="PF03734">
    <property type="entry name" value="YkuD"/>
    <property type="match status" value="1"/>
</dbReference>
<dbReference type="GO" id="GO:0018104">
    <property type="term" value="P:peptidoglycan-protein cross-linking"/>
    <property type="evidence" value="ECO:0007669"/>
    <property type="project" value="TreeGrafter"/>
</dbReference>
<dbReference type="OrthoDB" id="8887048at2"/>
<feature type="active site" description="Nucleophile" evidence="6">
    <location>
        <position position="202"/>
    </location>
</feature>
<dbReference type="SUPFAM" id="SSF47090">
    <property type="entry name" value="PGBD-like"/>
    <property type="match status" value="1"/>
</dbReference>
<dbReference type="FunFam" id="2.40.440.10:FF:000004">
    <property type="entry name" value="L,D-transpeptidase catalytic domain"/>
    <property type="match status" value="1"/>
</dbReference>
<dbReference type="GO" id="GO:0008360">
    <property type="term" value="P:regulation of cell shape"/>
    <property type="evidence" value="ECO:0007669"/>
    <property type="project" value="UniProtKB-UniRule"/>
</dbReference>
<reference evidence="9 10" key="1">
    <citation type="submission" date="2018-06" db="EMBL/GenBank/DDBJ databases">
        <title>The complete genome sequence of a nosiheptide producer Streptomyces actuosus ATCC 25421: deducing the ability of producing a new class III lantibiotics.</title>
        <authorList>
            <person name="Liu W."/>
            <person name="Sun F."/>
            <person name="Hu Y."/>
        </authorList>
    </citation>
    <scope>NUCLEOTIDE SEQUENCE [LARGE SCALE GENOMIC DNA]</scope>
    <source>
        <strain evidence="9 10">ATCC 25421</strain>
    </source>
</reference>
<evidence type="ECO:0000256" key="1">
    <source>
        <dbReference type="ARBA" id="ARBA00004752"/>
    </source>
</evidence>
<keyword evidence="4 6" id="KW-0573">Peptidoglycan synthesis</keyword>
<gene>
    <name evidence="9" type="ORF">DMT42_35130</name>
</gene>
<dbReference type="Proteomes" id="UP000247634">
    <property type="component" value="Chromosome"/>
</dbReference>
<dbReference type="EMBL" id="CP029788">
    <property type="protein sequence ID" value="AWT46975.1"/>
    <property type="molecule type" value="Genomic_DNA"/>
</dbReference>
<evidence type="ECO:0000256" key="5">
    <source>
        <dbReference type="ARBA" id="ARBA00023316"/>
    </source>
</evidence>
<dbReference type="InterPro" id="IPR036365">
    <property type="entry name" value="PGBD-like_sf"/>
</dbReference>
<protein>
    <recommendedName>
        <fullName evidence="8">L,D-TPase catalytic domain-containing protein</fullName>
    </recommendedName>
</protein>
<keyword evidence="2" id="KW-0808">Transferase</keyword>
<dbReference type="GO" id="GO:0071555">
    <property type="term" value="P:cell wall organization"/>
    <property type="evidence" value="ECO:0007669"/>
    <property type="project" value="UniProtKB-UniRule"/>
</dbReference>
<feature type="signal peptide" evidence="7">
    <location>
        <begin position="1"/>
        <end position="32"/>
    </location>
</feature>
<comment type="pathway">
    <text evidence="1 6">Cell wall biogenesis; peptidoglycan biosynthesis.</text>
</comment>
<evidence type="ECO:0000256" key="6">
    <source>
        <dbReference type="PROSITE-ProRule" id="PRU01373"/>
    </source>
</evidence>
<sequence>MGDIRRRGAVALGVAALVTPVILAVGAGTAQAAPSCTTKAGPYQKQVEKFLGRPVDGKQSTADCKAIQAFQTKHGISPNVGYAGPVTWGVMDLMNKQKAVGKNPNKDGKCPVNKGRIACVNLTLQLSWIQDGSKLVYGPVPVRTGRDGYETRTGLKKIYWRDIDHVSTIYNVPMPYSQFFDGGQAFHSVGVSMWNPPGSHGCVNMTKTDAKAYWSLLRNGDDVFVYGRKPGT</sequence>
<evidence type="ECO:0000256" key="2">
    <source>
        <dbReference type="ARBA" id="ARBA00022679"/>
    </source>
</evidence>
<proteinExistence type="predicted"/>
<feature type="domain" description="L,D-TPase catalytic" evidence="8">
    <location>
        <begin position="115"/>
        <end position="226"/>
    </location>
</feature>
<evidence type="ECO:0000313" key="10">
    <source>
        <dbReference type="Proteomes" id="UP000247634"/>
    </source>
</evidence>
<keyword evidence="3 6" id="KW-0133">Cell shape</keyword>
<keyword evidence="5 6" id="KW-0961">Cell wall biogenesis/degradation</keyword>
<keyword evidence="10" id="KW-1185">Reference proteome</keyword>
<feature type="active site" description="Proton donor/acceptor" evidence="6">
    <location>
        <position position="187"/>
    </location>
</feature>
<dbReference type="GO" id="GO:0071972">
    <property type="term" value="F:peptidoglycan L,D-transpeptidase activity"/>
    <property type="evidence" value="ECO:0007669"/>
    <property type="project" value="TreeGrafter"/>
</dbReference>
<keyword evidence="7" id="KW-0732">Signal</keyword>
<evidence type="ECO:0000313" key="9">
    <source>
        <dbReference type="EMBL" id="AWT46975.1"/>
    </source>
</evidence>